<comment type="similarity">
    <text evidence="1">Belongs to the UPF0312 family.</text>
</comment>
<dbReference type="InterPro" id="IPR007372">
    <property type="entry name" value="Lipid/polyisoprenoid-bd_YceI"/>
</dbReference>
<geneLocation type="plasmid" evidence="3">
    <name>pJCM18538</name>
</geneLocation>
<feature type="domain" description="Lipid/polyisoprenoid-binding YceI-like" evidence="2">
    <location>
        <begin position="16"/>
        <end position="182"/>
    </location>
</feature>
<evidence type="ECO:0000313" key="4">
    <source>
        <dbReference type="Proteomes" id="UP000467428"/>
    </source>
</evidence>
<evidence type="ECO:0000256" key="1">
    <source>
        <dbReference type="ARBA" id="ARBA00008812"/>
    </source>
</evidence>
<proteinExistence type="inferred from homology"/>
<sequence>MTSAPAAEPTDLTAGSWVIDALHSSVGFSVRHLMVTTVRGRFVEINGAIVIAEDGAQSVAAEIAIDSIDTGNETRDEHLKSPDYFDAAQFPTATFVSTRVRADGNDCVVSGDFTLRGVTKLVDLKLEFNGTNPGMGHGEVAGFSASAVLSRRDFGVGTDTPLDTGGVVLGDKVTITLDIEALKQP</sequence>
<dbReference type="Proteomes" id="UP000467428">
    <property type="component" value="Plasmid pJCM18538"/>
</dbReference>
<dbReference type="PANTHER" id="PTHR34406">
    <property type="entry name" value="PROTEIN YCEI"/>
    <property type="match status" value="1"/>
</dbReference>
<dbReference type="Gene3D" id="2.40.128.110">
    <property type="entry name" value="Lipid/polyisoprenoid-binding, YceI-like"/>
    <property type="match status" value="1"/>
</dbReference>
<dbReference type="Pfam" id="PF04264">
    <property type="entry name" value="YceI"/>
    <property type="match status" value="1"/>
</dbReference>
<dbReference type="SMART" id="SM00867">
    <property type="entry name" value="YceI"/>
    <property type="match status" value="1"/>
</dbReference>
<dbReference type="InterPro" id="IPR036761">
    <property type="entry name" value="TTHA0802/YceI-like_sf"/>
</dbReference>
<dbReference type="KEGG" id="marz:MARA_00920"/>
<name>A0A7I7RQ01_9MYCO</name>
<reference evidence="3 4" key="1">
    <citation type="journal article" date="2019" name="Emerg. Microbes Infect.">
        <title>Comprehensive subspecies identification of 175 nontuberculous mycobacteria species based on 7547 genomic profiles.</title>
        <authorList>
            <person name="Matsumoto Y."/>
            <person name="Kinjo T."/>
            <person name="Motooka D."/>
            <person name="Nabeya D."/>
            <person name="Jung N."/>
            <person name="Uechi K."/>
            <person name="Horii T."/>
            <person name="Iida T."/>
            <person name="Fujita J."/>
            <person name="Nakamura S."/>
        </authorList>
    </citation>
    <scope>NUCLEOTIDE SEQUENCE [LARGE SCALE GENOMIC DNA]</scope>
    <source>
        <strain evidence="3 4">JCM 18538</strain>
        <plasmid evidence="3">pJCM18538</plasmid>
    </source>
</reference>
<organism evidence="3 4">
    <name type="scientific">Mycolicibacterium arabiense</name>
    <dbReference type="NCBI Taxonomy" id="1286181"/>
    <lineage>
        <taxon>Bacteria</taxon>
        <taxon>Bacillati</taxon>
        <taxon>Actinomycetota</taxon>
        <taxon>Actinomycetes</taxon>
        <taxon>Mycobacteriales</taxon>
        <taxon>Mycobacteriaceae</taxon>
        <taxon>Mycolicibacterium</taxon>
    </lineage>
</organism>
<dbReference type="PANTHER" id="PTHR34406:SF1">
    <property type="entry name" value="PROTEIN YCEI"/>
    <property type="match status" value="1"/>
</dbReference>
<keyword evidence="4" id="KW-1185">Reference proteome</keyword>
<evidence type="ECO:0000259" key="2">
    <source>
        <dbReference type="SMART" id="SM00867"/>
    </source>
</evidence>
<accession>A0A7I7RQ01</accession>
<evidence type="ECO:0000313" key="3">
    <source>
        <dbReference type="EMBL" id="BBY46662.1"/>
    </source>
</evidence>
<protein>
    <submittedName>
        <fullName evidence="3">Polyisoprenoid-binding protein</fullName>
    </submittedName>
</protein>
<dbReference type="SUPFAM" id="SSF101874">
    <property type="entry name" value="YceI-like"/>
    <property type="match status" value="1"/>
</dbReference>
<dbReference type="AlphaFoldDB" id="A0A7I7RQ01"/>
<dbReference type="EMBL" id="AP022592">
    <property type="protein sequence ID" value="BBY46662.1"/>
    <property type="molecule type" value="Genomic_DNA"/>
</dbReference>
<gene>
    <name evidence="3" type="ORF">MARA_00920</name>
</gene>
<keyword evidence="3" id="KW-0614">Plasmid</keyword>